<reference evidence="3" key="1">
    <citation type="journal article" date="2015" name="Nature">
        <title>Complex archaea that bridge the gap between prokaryotes and eukaryotes.</title>
        <authorList>
            <person name="Spang A."/>
            <person name="Saw J.H."/>
            <person name="Jorgensen S.L."/>
            <person name="Zaremba-Niedzwiedzka K."/>
            <person name="Martijn J."/>
            <person name="Lind A.E."/>
            <person name="van Eijk R."/>
            <person name="Schleper C."/>
            <person name="Guy L."/>
            <person name="Ettema T.J."/>
        </authorList>
    </citation>
    <scope>NUCLEOTIDE SEQUENCE</scope>
</reference>
<accession>A0A0F9Q3D3</accession>
<dbReference type="EMBL" id="LAZR01001827">
    <property type="protein sequence ID" value="KKN38455.1"/>
    <property type="molecule type" value="Genomic_DNA"/>
</dbReference>
<gene>
    <name evidence="3" type="ORF">LCGC14_0753320</name>
</gene>
<sequence>MNTDIMQKEEQKEENKVRAKEKIVQDESTPIKNQEVAMDIMALIDKLEDYITNAKKIPLTNTVVVDEQKVYETIDQVRASFPEEIKQARWIVKERQEMLDEADKEAKDIIEDSKKKADELASEAEVVRLAEKKANEIVEDARNKEREVRLSAEDYADEMLANLEVNLGKLLTAVQRGRDRLQGKIETR</sequence>
<keyword evidence="1" id="KW-0175">Coiled coil</keyword>
<comment type="caution">
    <text evidence="3">The sequence shown here is derived from an EMBL/GenBank/DDBJ whole genome shotgun (WGS) entry which is preliminary data.</text>
</comment>
<organism evidence="3">
    <name type="scientific">marine sediment metagenome</name>
    <dbReference type="NCBI Taxonomy" id="412755"/>
    <lineage>
        <taxon>unclassified sequences</taxon>
        <taxon>metagenomes</taxon>
        <taxon>ecological metagenomes</taxon>
    </lineage>
</organism>
<name>A0A0F9Q3D3_9ZZZZ</name>
<dbReference type="AlphaFoldDB" id="A0A0F9Q3D3"/>
<evidence type="ECO:0000256" key="2">
    <source>
        <dbReference type="SAM" id="MobiDB-lite"/>
    </source>
</evidence>
<feature type="region of interest" description="Disordered" evidence="2">
    <location>
        <begin position="1"/>
        <end position="21"/>
    </location>
</feature>
<proteinExistence type="predicted"/>
<evidence type="ECO:0000313" key="3">
    <source>
        <dbReference type="EMBL" id="KKN38455.1"/>
    </source>
</evidence>
<evidence type="ECO:0000256" key="1">
    <source>
        <dbReference type="SAM" id="Coils"/>
    </source>
</evidence>
<feature type="coiled-coil region" evidence="1">
    <location>
        <begin position="92"/>
        <end position="147"/>
    </location>
</feature>
<evidence type="ECO:0008006" key="4">
    <source>
        <dbReference type="Google" id="ProtNLM"/>
    </source>
</evidence>
<protein>
    <recommendedName>
        <fullName evidence="4">ATPase</fullName>
    </recommendedName>
</protein>